<evidence type="ECO:0000313" key="4">
    <source>
        <dbReference type="Proteomes" id="UP001341840"/>
    </source>
</evidence>
<dbReference type="InterPro" id="IPR036424">
    <property type="entry name" value="UPP_synth-like_sf"/>
</dbReference>
<dbReference type="PANTHER" id="PTHR10291">
    <property type="entry name" value="DEHYDRODOLICHYL DIPHOSPHATE SYNTHASE FAMILY MEMBER"/>
    <property type="match status" value="1"/>
</dbReference>
<keyword evidence="4" id="KW-1185">Reference proteome</keyword>
<keyword evidence="1" id="KW-0808">Transferase</keyword>
<dbReference type="Gene3D" id="3.40.1180.10">
    <property type="entry name" value="Decaprenyl diphosphate synthase-like"/>
    <property type="match status" value="1"/>
</dbReference>
<organism evidence="3 4">
    <name type="scientific">Stylosanthes scabra</name>
    <dbReference type="NCBI Taxonomy" id="79078"/>
    <lineage>
        <taxon>Eukaryota</taxon>
        <taxon>Viridiplantae</taxon>
        <taxon>Streptophyta</taxon>
        <taxon>Embryophyta</taxon>
        <taxon>Tracheophyta</taxon>
        <taxon>Spermatophyta</taxon>
        <taxon>Magnoliopsida</taxon>
        <taxon>eudicotyledons</taxon>
        <taxon>Gunneridae</taxon>
        <taxon>Pentapetalae</taxon>
        <taxon>rosids</taxon>
        <taxon>fabids</taxon>
        <taxon>Fabales</taxon>
        <taxon>Fabaceae</taxon>
        <taxon>Papilionoideae</taxon>
        <taxon>50 kb inversion clade</taxon>
        <taxon>dalbergioids sensu lato</taxon>
        <taxon>Dalbergieae</taxon>
        <taxon>Pterocarpus clade</taxon>
        <taxon>Stylosanthes</taxon>
    </lineage>
</organism>
<name>A0ABU6Z6H2_9FABA</name>
<gene>
    <name evidence="3" type="ORF">PIB30_024687</name>
</gene>
<accession>A0ABU6Z6H2</accession>
<feature type="compositionally biased region" description="Polar residues" evidence="2">
    <location>
        <begin position="10"/>
        <end position="21"/>
    </location>
</feature>
<evidence type="ECO:0000256" key="1">
    <source>
        <dbReference type="ARBA" id="ARBA00022679"/>
    </source>
</evidence>
<dbReference type="Proteomes" id="UP001341840">
    <property type="component" value="Unassembled WGS sequence"/>
</dbReference>
<sequence>MFSLRFPIPTENTLTSPPKRTNNNNNINYNNFSRCSYYCRSFYASNQQQRFLLTDEKLGGGIRALPPSNVALHNNSASVVGGQPEPVEEPFPEELRKELMPKHVAVIMDGNRRWAKERGLFPWAGHQAGVEALKEVVRLSCSWGIKVLTVFAFSYENWIRPKVIC</sequence>
<dbReference type="SUPFAM" id="SSF64005">
    <property type="entry name" value="Undecaprenyl diphosphate synthase"/>
    <property type="match status" value="1"/>
</dbReference>
<proteinExistence type="predicted"/>
<protein>
    <recommendedName>
        <fullName evidence="5">Alkyl transferase</fullName>
    </recommendedName>
</protein>
<evidence type="ECO:0000256" key="2">
    <source>
        <dbReference type="SAM" id="MobiDB-lite"/>
    </source>
</evidence>
<comment type="caution">
    <text evidence="3">The sequence shown here is derived from an EMBL/GenBank/DDBJ whole genome shotgun (WGS) entry which is preliminary data.</text>
</comment>
<evidence type="ECO:0000313" key="3">
    <source>
        <dbReference type="EMBL" id="MED6218202.1"/>
    </source>
</evidence>
<dbReference type="Pfam" id="PF01255">
    <property type="entry name" value="Prenyltransf"/>
    <property type="match status" value="1"/>
</dbReference>
<dbReference type="InterPro" id="IPR001441">
    <property type="entry name" value="UPP_synth-like"/>
</dbReference>
<dbReference type="PANTHER" id="PTHR10291:SF0">
    <property type="entry name" value="DEHYDRODOLICHYL DIPHOSPHATE SYNTHASE 2"/>
    <property type="match status" value="1"/>
</dbReference>
<evidence type="ECO:0008006" key="5">
    <source>
        <dbReference type="Google" id="ProtNLM"/>
    </source>
</evidence>
<reference evidence="3 4" key="1">
    <citation type="journal article" date="2023" name="Plants (Basel)">
        <title>Bridging the Gap: Combining Genomics and Transcriptomics Approaches to Understand Stylosanthes scabra, an Orphan Legume from the Brazilian Caatinga.</title>
        <authorList>
            <person name="Ferreira-Neto J.R.C."/>
            <person name="da Silva M.D."/>
            <person name="Binneck E."/>
            <person name="de Melo N.F."/>
            <person name="da Silva R.H."/>
            <person name="de Melo A.L.T.M."/>
            <person name="Pandolfi V."/>
            <person name="Bustamante F.O."/>
            <person name="Brasileiro-Vidal A.C."/>
            <person name="Benko-Iseppon A.M."/>
        </authorList>
    </citation>
    <scope>NUCLEOTIDE SEQUENCE [LARGE SCALE GENOMIC DNA]</scope>
    <source>
        <tissue evidence="3">Leaves</tissue>
    </source>
</reference>
<feature type="region of interest" description="Disordered" evidence="2">
    <location>
        <begin position="1"/>
        <end position="22"/>
    </location>
</feature>
<dbReference type="EMBL" id="JASCZI010271949">
    <property type="protein sequence ID" value="MED6218202.1"/>
    <property type="molecule type" value="Genomic_DNA"/>
</dbReference>